<evidence type="ECO:0000313" key="9">
    <source>
        <dbReference type="EMBL" id="RAI77200.1"/>
    </source>
</evidence>
<dbReference type="HAMAP" id="MF_00490">
    <property type="entry name" value="ComB"/>
    <property type="match status" value="1"/>
</dbReference>
<dbReference type="AlphaFoldDB" id="A0A327NPB7"/>
<dbReference type="GO" id="GO:0050532">
    <property type="term" value="F:2-phosphosulfolactate phosphatase activity"/>
    <property type="evidence" value="ECO:0007669"/>
    <property type="project" value="UniProtKB-UniRule"/>
</dbReference>
<dbReference type="GO" id="GO:0050545">
    <property type="term" value="F:sulfopyruvate decarboxylase activity"/>
    <property type="evidence" value="ECO:0007669"/>
    <property type="project" value="TreeGrafter"/>
</dbReference>
<sequence length="237" mass="26474">MKQIDVCFTPDLLHLHTFENTIVVVADVFRATSCMVTAFAYGVNSITPVATIEECQQLQERGYLAAAERNARKVDGFELDNSPFTYMDERIRGANVAMTTTNGTLAITKSRSAVKVLVGAFLNLDAIVRFLKTERYDVMVLCAGWKGRVNLEDTLFAGALVDRLKDSYAMAEDSAIMAWRLYAQGKDNLIGYMSNASHIRRLQRLGIQKDIAYCLQHDLYDVIPVLRGSSLVSMEVK</sequence>
<dbReference type="RefSeq" id="WP_111347534.1">
    <property type="nucleotide sequence ID" value="NZ_QLII01000001.1"/>
</dbReference>
<comment type="catalytic activity">
    <reaction evidence="7 8">
        <text>(2R)-O-phospho-3-sulfolactate + H2O = (2R)-3-sulfolactate + phosphate</text>
        <dbReference type="Rhea" id="RHEA:23416"/>
        <dbReference type="ChEBI" id="CHEBI:15377"/>
        <dbReference type="ChEBI" id="CHEBI:15597"/>
        <dbReference type="ChEBI" id="CHEBI:43474"/>
        <dbReference type="ChEBI" id="CHEBI:58738"/>
        <dbReference type="EC" id="3.1.3.71"/>
    </reaction>
</comment>
<proteinExistence type="inferred from homology"/>
<dbReference type="FunFam" id="3.90.1560.10:FF:000001">
    <property type="entry name" value="Probable 2-phosphosulfolactate phosphatase"/>
    <property type="match status" value="1"/>
</dbReference>
<evidence type="ECO:0000256" key="3">
    <source>
        <dbReference type="ARBA" id="ARBA00012953"/>
    </source>
</evidence>
<dbReference type="Gene3D" id="3.90.1560.10">
    <property type="entry name" value="ComB-like"/>
    <property type="match status" value="1"/>
</dbReference>
<comment type="similarity">
    <text evidence="2 8">Belongs to the ComB family.</text>
</comment>
<dbReference type="Pfam" id="PF04029">
    <property type="entry name" value="2-ph_phosp"/>
    <property type="match status" value="1"/>
</dbReference>
<dbReference type="EC" id="3.1.3.71" evidence="3 8"/>
<protein>
    <recommendedName>
        <fullName evidence="4 8">Probable 2-phosphosulfolactate phosphatase</fullName>
        <ecNumber evidence="3 8">3.1.3.71</ecNumber>
    </recommendedName>
</protein>
<keyword evidence="5 8" id="KW-0378">Hydrolase</keyword>
<evidence type="ECO:0000256" key="1">
    <source>
        <dbReference type="ARBA" id="ARBA00001946"/>
    </source>
</evidence>
<gene>
    <name evidence="8" type="primary">comB</name>
    <name evidence="9" type="ORF">HMF3257_28850</name>
</gene>
<dbReference type="Proteomes" id="UP000249016">
    <property type="component" value="Unassembled WGS sequence"/>
</dbReference>
<reference evidence="9 10" key="1">
    <citation type="submission" date="2018-06" db="EMBL/GenBank/DDBJ databases">
        <title>Spirosoma sp. HMF3257 Genome sequencing and assembly.</title>
        <authorList>
            <person name="Kang H."/>
            <person name="Cha I."/>
            <person name="Kim H."/>
            <person name="Kang J."/>
            <person name="Joh K."/>
        </authorList>
    </citation>
    <scope>NUCLEOTIDE SEQUENCE [LARGE SCALE GENOMIC DNA]</scope>
    <source>
        <strain evidence="9 10">HMF3257</strain>
    </source>
</reference>
<comment type="cofactor">
    <cofactor evidence="1 8">
        <name>Mg(2+)</name>
        <dbReference type="ChEBI" id="CHEBI:18420"/>
    </cofactor>
</comment>
<dbReference type="PANTHER" id="PTHR37311">
    <property type="entry name" value="2-PHOSPHOSULFOLACTATE PHOSPHATASE-RELATED"/>
    <property type="match status" value="1"/>
</dbReference>
<dbReference type="InterPro" id="IPR005238">
    <property type="entry name" value="ComB-like"/>
</dbReference>
<accession>A0A327NPB7</accession>
<keyword evidence="6 8" id="KW-0460">Magnesium</keyword>
<name>A0A327NPB7_9BACT</name>
<evidence type="ECO:0000256" key="5">
    <source>
        <dbReference type="ARBA" id="ARBA00022801"/>
    </source>
</evidence>
<evidence type="ECO:0000256" key="4">
    <source>
        <dbReference type="ARBA" id="ARBA00021948"/>
    </source>
</evidence>
<organism evidence="9 10">
    <name type="scientific">Spirosoma telluris</name>
    <dbReference type="NCBI Taxonomy" id="2183553"/>
    <lineage>
        <taxon>Bacteria</taxon>
        <taxon>Pseudomonadati</taxon>
        <taxon>Bacteroidota</taxon>
        <taxon>Cytophagia</taxon>
        <taxon>Cytophagales</taxon>
        <taxon>Cytophagaceae</taxon>
        <taxon>Spirosoma</taxon>
    </lineage>
</organism>
<evidence type="ECO:0000256" key="7">
    <source>
        <dbReference type="ARBA" id="ARBA00033711"/>
    </source>
</evidence>
<dbReference type="SUPFAM" id="SSF142823">
    <property type="entry name" value="ComB-like"/>
    <property type="match status" value="1"/>
</dbReference>
<evidence type="ECO:0000313" key="10">
    <source>
        <dbReference type="Proteomes" id="UP000249016"/>
    </source>
</evidence>
<dbReference type="EMBL" id="QLII01000001">
    <property type="protein sequence ID" value="RAI77200.1"/>
    <property type="molecule type" value="Genomic_DNA"/>
</dbReference>
<evidence type="ECO:0000256" key="6">
    <source>
        <dbReference type="ARBA" id="ARBA00022842"/>
    </source>
</evidence>
<dbReference type="OrthoDB" id="4913at2"/>
<dbReference type="InterPro" id="IPR036702">
    <property type="entry name" value="ComB-like_sf"/>
</dbReference>
<comment type="caution">
    <text evidence="9">The sequence shown here is derived from an EMBL/GenBank/DDBJ whole genome shotgun (WGS) entry which is preliminary data.</text>
</comment>
<evidence type="ECO:0000256" key="2">
    <source>
        <dbReference type="ARBA" id="ARBA00009997"/>
    </source>
</evidence>
<dbReference type="GO" id="GO:0000287">
    <property type="term" value="F:magnesium ion binding"/>
    <property type="evidence" value="ECO:0007669"/>
    <property type="project" value="UniProtKB-UniRule"/>
</dbReference>
<dbReference type="PANTHER" id="PTHR37311:SF1">
    <property type="entry name" value="2-PHOSPHOSULFOLACTATE PHOSPHATASE-RELATED"/>
    <property type="match status" value="1"/>
</dbReference>
<evidence type="ECO:0000256" key="8">
    <source>
        <dbReference type="HAMAP-Rule" id="MF_00490"/>
    </source>
</evidence>
<keyword evidence="10" id="KW-1185">Reference proteome</keyword>